<evidence type="ECO:0000256" key="6">
    <source>
        <dbReference type="ARBA" id="ARBA00022781"/>
    </source>
</evidence>
<dbReference type="GO" id="GO:0005886">
    <property type="term" value="C:plasma membrane"/>
    <property type="evidence" value="ECO:0007669"/>
    <property type="project" value="UniProtKB-SubCell"/>
</dbReference>
<keyword evidence="4 15" id="KW-0138">CF(0)</keyword>
<dbReference type="InterPro" id="IPR028987">
    <property type="entry name" value="ATP_synth_B-like_membr_sf"/>
</dbReference>
<protein>
    <recommendedName>
        <fullName evidence="15">ATP synthase subunit b</fullName>
    </recommendedName>
    <alternativeName>
        <fullName evidence="15">ATP synthase F(0) sector subunit b</fullName>
    </alternativeName>
    <alternativeName>
        <fullName evidence="15">ATPase subunit I</fullName>
    </alternativeName>
    <alternativeName>
        <fullName evidence="15">F-type ATPase subunit b</fullName>
        <shortName evidence="15">F-ATPase subunit b</shortName>
    </alternativeName>
</protein>
<evidence type="ECO:0000256" key="14">
    <source>
        <dbReference type="ARBA" id="ARBA00037847"/>
    </source>
</evidence>
<dbReference type="GO" id="GO:0012505">
    <property type="term" value="C:endomembrane system"/>
    <property type="evidence" value="ECO:0007669"/>
    <property type="project" value="UniProtKB-SubCell"/>
</dbReference>
<reference evidence="18 19" key="1">
    <citation type="submission" date="2018-03" db="EMBL/GenBank/DDBJ databases">
        <title>Ahniella affigens gen. nov., sp. nov., a gammaproteobacterium isolated from sandy soil near a stream.</title>
        <authorList>
            <person name="Ko Y."/>
            <person name="Kim J.-H."/>
        </authorList>
    </citation>
    <scope>NUCLEOTIDE SEQUENCE [LARGE SCALE GENOMIC DNA]</scope>
    <source>
        <strain evidence="18 19">D13</strain>
    </source>
</reference>
<evidence type="ECO:0000256" key="12">
    <source>
        <dbReference type="ARBA" id="ARBA00025614"/>
    </source>
</evidence>
<comment type="function">
    <text evidence="11 15">F(1)F(0) ATP synthase produces ATP from ADP in the presence of a proton or sodium gradient. F-type ATPases consist of two structural domains, F(1) containing the extramembraneous catalytic core and F(0) containing the membrane proton channel, linked together by a central stalk and a peripheral stalk. During catalysis, ATP synthesis in the catalytic domain of F(1) is coupled via a rotary mechanism of the central stalk subunits to proton translocation.</text>
</comment>
<comment type="similarity">
    <text evidence="1 15 16">Belongs to the ATPase B chain family.</text>
</comment>
<dbReference type="RefSeq" id="WP_106893822.1">
    <property type="nucleotide sequence ID" value="NZ_CP027860.1"/>
</dbReference>
<reference evidence="18 19" key="2">
    <citation type="submission" date="2018-03" db="EMBL/GenBank/DDBJ databases">
        <authorList>
            <person name="Keele B.F."/>
        </authorList>
    </citation>
    <scope>NUCLEOTIDE SEQUENCE [LARGE SCALE GENOMIC DNA]</scope>
    <source>
        <strain evidence="18 19">D13</strain>
    </source>
</reference>
<keyword evidence="2 15" id="KW-0813">Transport</keyword>
<evidence type="ECO:0000256" key="15">
    <source>
        <dbReference type="HAMAP-Rule" id="MF_01398"/>
    </source>
</evidence>
<keyword evidence="3 15" id="KW-1003">Cell membrane</keyword>
<organism evidence="18 19">
    <name type="scientific">Ahniella affigens</name>
    <dbReference type="NCBI Taxonomy" id="2021234"/>
    <lineage>
        <taxon>Bacteria</taxon>
        <taxon>Pseudomonadati</taxon>
        <taxon>Pseudomonadota</taxon>
        <taxon>Gammaproteobacteria</taxon>
        <taxon>Lysobacterales</taxon>
        <taxon>Rhodanobacteraceae</taxon>
        <taxon>Ahniella</taxon>
    </lineage>
</organism>
<evidence type="ECO:0000256" key="5">
    <source>
        <dbReference type="ARBA" id="ARBA00022692"/>
    </source>
</evidence>
<dbReference type="GO" id="GO:0045259">
    <property type="term" value="C:proton-transporting ATP synthase complex"/>
    <property type="evidence" value="ECO:0007669"/>
    <property type="project" value="UniProtKB-KW"/>
</dbReference>
<dbReference type="NCBIfam" id="NF004411">
    <property type="entry name" value="PRK05759.1-2"/>
    <property type="match status" value="1"/>
</dbReference>
<dbReference type="AlphaFoldDB" id="A0A2P1PYK1"/>
<keyword evidence="9 15" id="KW-0472">Membrane</keyword>
<evidence type="ECO:0000256" key="1">
    <source>
        <dbReference type="ARBA" id="ARBA00005513"/>
    </source>
</evidence>
<dbReference type="Proteomes" id="UP000241074">
    <property type="component" value="Chromosome"/>
</dbReference>
<sequence>MNINMTLFAQALMFAGFIWVIARFIWPPLLTAIEDRQKKIADGLAAADKAKAELAAADTRVQEEVKAARAKSSEIIEKANQTANQMIEKAKDDAIAEAGRQRAAALAEIDSLSARAKEELRKQVAALAVAGAEKILKREIDQNAHKALLDQLAAEI</sequence>
<feature type="coiled-coil region" evidence="17">
    <location>
        <begin position="47"/>
        <end position="122"/>
    </location>
</feature>
<dbReference type="Gene3D" id="6.10.250.1580">
    <property type="match status" value="1"/>
</dbReference>
<comment type="subunit">
    <text evidence="13">F-type ATPases have 2 components, F(1) - the catalytic core - and F(0) - the membrane proton channel. F(1) has five subunits: alpha(3), beta(3), gamma(1), delta(1), epsilon(1). F(0) has four main subunits: a(1), b(2) and c(10-14). The alpha and beta chains form an alternating ring which encloses part of the gamma chain. F(1) is attached to F(0) by a central stalk formed by the gamma and epsilon chains, while a peripheral stalk is formed by the delta and b chains.</text>
</comment>
<evidence type="ECO:0000313" key="19">
    <source>
        <dbReference type="Proteomes" id="UP000241074"/>
    </source>
</evidence>
<dbReference type="NCBIfam" id="TIGR01144">
    <property type="entry name" value="ATP_synt_b"/>
    <property type="match status" value="1"/>
</dbReference>
<evidence type="ECO:0000256" key="3">
    <source>
        <dbReference type="ARBA" id="ARBA00022475"/>
    </source>
</evidence>
<proteinExistence type="inferred from homology"/>
<keyword evidence="10 15" id="KW-0066">ATP synthesis</keyword>
<comment type="function">
    <text evidence="12">Component of the F(0) channel, it forms part of the peripheral stalk, linking F(1) to F(0). The b'-subunit is a diverged and duplicated form of b found in plants and photosynthetic bacteria.</text>
</comment>
<evidence type="ECO:0000313" key="18">
    <source>
        <dbReference type="EMBL" id="AVP99903.1"/>
    </source>
</evidence>
<evidence type="ECO:0000256" key="10">
    <source>
        <dbReference type="ARBA" id="ARBA00023310"/>
    </source>
</evidence>
<dbReference type="SUPFAM" id="SSF81573">
    <property type="entry name" value="F1F0 ATP synthase subunit B, membrane domain"/>
    <property type="match status" value="1"/>
</dbReference>
<dbReference type="EMBL" id="CP027860">
    <property type="protein sequence ID" value="AVP99903.1"/>
    <property type="molecule type" value="Genomic_DNA"/>
</dbReference>
<evidence type="ECO:0000256" key="13">
    <source>
        <dbReference type="ARBA" id="ARBA00026054"/>
    </source>
</evidence>
<dbReference type="InterPro" id="IPR005864">
    <property type="entry name" value="ATP_synth_F0_bsu_bac"/>
</dbReference>
<dbReference type="OrthoDB" id="9788020at2"/>
<dbReference type="GO" id="GO:0046961">
    <property type="term" value="F:proton-transporting ATPase activity, rotational mechanism"/>
    <property type="evidence" value="ECO:0007669"/>
    <property type="project" value="TreeGrafter"/>
</dbReference>
<evidence type="ECO:0000256" key="2">
    <source>
        <dbReference type="ARBA" id="ARBA00022448"/>
    </source>
</evidence>
<keyword evidence="7 15" id="KW-1133">Transmembrane helix</keyword>
<evidence type="ECO:0000256" key="4">
    <source>
        <dbReference type="ARBA" id="ARBA00022547"/>
    </source>
</evidence>
<keyword evidence="6 15" id="KW-0375">Hydrogen ion transport</keyword>
<name>A0A2P1PYK1_9GAMM</name>
<comment type="subunit">
    <text evidence="15">F-type ATPases have 2 components, F(1) - the catalytic core - and F(0) - the membrane proton channel. F(1) has five subunits: alpha(3), beta(3), gamma(1), delta(1), epsilon(1). F(0) has three main subunits: a(1), b(2) and c(10-14). The alpha and beta chains form an alternating ring which encloses part of the gamma chain. F(1) is attached to F(0) by a central stalk formed by the gamma and epsilon chains, while a peripheral stalk is formed by the delta and b chains.</text>
</comment>
<evidence type="ECO:0000256" key="7">
    <source>
        <dbReference type="ARBA" id="ARBA00022989"/>
    </source>
</evidence>
<evidence type="ECO:0000256" key="8">
    <source>
        <dbReference type="ARBA" id="ARBA00023065"/>
    </source>
</evidence>
<dbReference type="PANTHER" id="PTHR33445:SF1">
    <property type="entry name" value="ATP SYNTHASE SUBUNIT B"/>
    <property type="match status" value="1"/>
</dbReference>
<dbReference type="PANTHER" id="PTHR33445">
    <property type="entry name" value="ATP SYNTHASE SUBUNIT B', CHLOROPLASTIC"/>
    <property type="match status" value="1"/>
</dbReference>
<dbReference type="InterPro" id="IPR002146">
    <property type="entry name" value="ATP_synth_b/b'su_bac/chlpt"/>
</dbReference>
<evidence type="ECO:0000256" key="17">
    <source>
        <dbReference type="SAM" id="Coils"/>
    </source>
</evidence>
<dbReference type="GO" id="GO:0046933">
    <property type="term" value="F:proton-transporting ATP synthase activity, rotational mechanism"/>
    <property type="evidence" value="ECO:0007669"/>
    <property type="project" value="UniProtKB-UniRule"/>
</dbReference>
<dbReference type="HAMAP" id="MF_01398">
    <property type="entry name" value="ATP_synth_b_bprime"/>
    <property type="match status" value="1"/>
</dbReference>
<gene>
    <name evidence="15" type="primary">atpF</name>
    <name evidence="18" type="ORF">C7S18_23200</name>
</gene>
<feature type="transmembrane region" description="Helical" evidence="15">
    <location>
        <begin position="7"/>
        <end position="26"/>
    </location>
</feature>
<keyword evidence="19" id="KW-1185">Reference proteome</keyword>
<evidence type="ECO:0000256" key="16">
    <source>
        <dbReference type="RuleBase" id="RU003848"/>
    </source>
</evidence>
<dbReference type="InterPro" id="IPR050059">
    <property type="entry name" value="ATP_synthase_B_chain"/>
</dbReference>
<comment type="subcellular location">
    <subcellularLocation>
        <location evidence="15">Cell membrane</location>
        <topology evidence="15">Single-pass membrane protein</topology>
    </subcellularLocation>
    <subcellularLocation>
        <location evidence="14">Endomembrane system</location>
        <topology evidence="14">Single-pass membrane protein</topology>
    </subcellularLocation>
</comment>
<keyword evidence="17" id="KW-0175">Coiled coil</keyword>
<keyword evidence="5 15" id="KW-0812">Transmembrane</keyword>
<evidence type="ECO:0000256" key="11">
    <source>
        <dbReference type="ARBA" id="ARBA00025198"/>
    </source>
</evidence>
<keyword evidence="8 15" id="KW-0406">Ion transport</keyword>
<evidence type="ECO:0000256" key="9">
    <source>
        <dbReference type="ARBA" id="ARBA00023136"/>
    </source>
</evidence>
<accession>A0A2P1PYK1</accession>
<dbReference type="KEGG" id="xba:C7S18_23200"/>
<dbReference type="Pfam" id="PF00430">
    <property type="entry name" value="ATP-synt_B"/>
    <property type="match status" value="1"/>
</dbReference>
<dbReference type="CDD" id="cd06503">
    <property type="entry name" value="ATP-synt_Fo_b"/>
    <property type="match status" value="1"/>
</dbReference>